<organism evidence="2 3">
    <name type="scientific">Lunasporangiospora selenospora</name>
    <dbReference type="NCBI Taxonomy" id="979761"/>
    <lineage>
        <taxon>Eukaryota</taxon>
        <taxon>Fungi</taxon>
        <taxon>Fungi incertae sedis</taxon>
        <taxon>Mucoromycota</taxon>
        <taxon>Mortierellomycotina</taxon>
        <taxon>Mortierellomycetes</taxon>
        <taxon>Mortierellales</taxon>
        <taxon>Mortierellaceae</taxon>
        <taxon>Lunasporangiospora</taxon>
    </lineage>
</organism>
<gene>
    <name evidence="2" type="ORF">BGW38_006353</name>
</gene>
<accession>A0A9P6FM97</accession>
<reference evidence="2" key="1">
    <citation type="journal article" date="2020" name="Fungal Divers.">
        <title>Resolving the Mortierellaceae phylogeny through synthesis of multi-gene phylogenetics and phylogenomics.</title>
        <authorList>
            <person name="Vandepol N."/>
            <person name="Liber J."/>
            <person name="Desiro A."/>
            <person name="Na H."/>
            <person name="Kennedy M."/>
            <person name="Barry K."/>
            <person name="Grigoriev I.V."/>
            <person name="Miller A.N."/>
            <person name="O'Donnell K."/>
            <person name="Stajich J.E."/>
            <person name="Bonito G."/>
        </authorList>
    </citation>
    <scope>NUCLEOTIDE SEQUENCE</scope>
    <source>
        <strain evidence="2">KOD1015</strain>
    </source>
</reference>
<evidence type="ECO:0000313" key="3">
    <source>
        <dbReference type="Proteomes" id="UP000780801"/>
    </source>
</evidence>
<feature type="compositionally biased region" description="Polar residues" evidence="1">
    <location>
        <begin position="11"/>
        <end position="24"/>
    </location>
</feature>
<name>A0A9P6FM97_9FUNG</name>
<dbReference type="Proteomes" id="UP000780801">
    <property type="component" value="Unassembled WGS sequence"/>
</dbReference>
<dbReference type="AlphaFoldDB" id="A0A9P6FM97"/>
<evidence type="ECO:0000256" key="1">
    <source>
        <dbReference type="SAM" id="MobiDB-lite"/>
    </source>
</evidence>
<feature type="non-terminal residue" evidence="2">
    <location>
        <position position="1"/>
    </location>
</feature>
<sequence length="54" mass="5676">LSGHGLAKDGNGQQAVESALTSGVNKKYRRNSPKTTPIASQRRGAYSMTGKNEG</sequence>
<feature type="region of interest" description="Disordered" evidence="1">
    <location>
        <begin position="1"/>
        <end position="54"/>
    </location>
</feature>
<comment type="caution">
    <text evidence="2">The sequence shown here is derived from an EMBL/GenBank/DDBJ whole genome shotgun (WGS) entry which is preliminary data.</text>
</comment>
<proteinExistence type="predicted"/>
<dbReference type="EMBL" id="JAABOA010004049">
    <property type="protein sequence ID" value="KAF9578062.1"/>
    <property type="molecule type" value="Genomic_DNA"/>
</dbReference>
<evidence type="ECO:0000313" key="2">
    <source>
        <dbReference type="EMBL" id="KAF9578062.1"/>
    </source>
</evidence>
<keyword evidence="3" id="KW-1185">Reference proteome</keyword>
<protein>
    <submittedName>
        <fullName evidence="2">Uncharacterized protein</fullName>
    </submittedName>
</protein>